<dbReference type="AlphaFoldDB" id="A0A284S214"/>
<evidence type="ECO:0000313" key="2">
    <source>
        <dbReference type="Proteomes" id="UP000219338"/>
    </source>
</evidence>
<gene>
    <name evidence="1" type="ORF">ARMOST_18530</name>
</gene>
<evidence type="ECO:0000313" key="1">
    <source>
        <dbReference type="EMBL" id="SJL15048.1"/>
    </source>
</evidence>
<dbReference type="EMBL" id="FUEG01000026">
    <property type="protein sequence ID" value="SJL15048.1"/>
    <property type="molecule type" value="Genomic_DNA"/>
</dbReference>
<protein>
    <recommendedName>
        <fullName evidence="3">Reverse transcriptase zinc-binding domain-containing protein</fullName>
    </recommendedName>
</protein>
<proteinExistence type="predicted"/>
<keyword evidence="2" id="KW-1185">Reference proteome</keyword>
<sequence length="218" mass="24897">MRRSIQTASPSSALHIDYDTLSEPTVTELIIAVEGACLDGINEEINSKVKGTILRLSMRYIPGIHGLQPRRKTLAQRAYLSVLIPAHRKALTRLFLSSHVLAVEVLRWLERYRPRIPREWRLCRFCKIAVEDVIHAFLRCTIAPGLAELRGLFLADTYAACPMLVDTWDRLDDEDRLACLLQLPILDSRLAQYVHLVLELFRAAPVYVPPLSLWYTPL</sequence>
<dbReference type="STRING" id="47428.A0A284S214"/>
<organism evidence="1 2">
    <name type="scientific">Armillaria ostoyae</name>
    <name type="common">Armillaria root rot fungus</name>
    <dbReference type="NCBI Taxonomy" id="47428"/>
    <lineage>
        <taxon>Eukaryota</taxon>
        <taxon>Fungi</taxon>
        <taxon>Dikarya</taxon>
        <taxon>Basidiomycota</taxon>
        <taxon>Agaricomycotina</taxon>
        <taxon>Agaricomycetes</taxon>
        <taxon>Agaricomycetidae</taxon>
        <taxon>Agaricales</taxon>
        <taxon>Marasmiineae</taxon>
        <taxon>Physalacriaceae</taxon>
        <taxon>Armillaria</taxon>
    </lineage>
</organism>
<dbReference type="Proteomes" id="UP000219338">
    <property type="component" value="Unassembled WGS sequence"/>
</dbReference>
<accession>A0A284S214</accession>
<name>A0A284S214_ARMOS</name>
<reference evidence="2" key="1">
    <citation type="journal article" date="2017" name="Nat. Ecol. Evol.">
        <title>Genome expansion and lineage-specific genetic innovations in the forest pathogenic fungi Armillaria.</title>
        <authorList>
            <person name="Sipos G."/>
            <person name="Prasanna A.N."/>
            <person name="Walter M.C."/>
            <person name="O'Connor E."/>
            <person name="Balint B."/>
            <person name="Krizsan K."/>
            <person name="Kiss B."/>
            <person name="Hess J."/>
            <person name="Varga T."/>
            <person name="Slot J."/>
            <person name="Riley R."/>
            <person name="Boka B."/>
            <person name="Rigling D."/>
            <person name="Barry K."/>
            <person name="Lee J."/>
            <person name="Mihaltcheva S."/>
            <person name="LaButti K."/>
            <person name="Lipzen A."/>
            <person name="Waldron R."/>
            <person name="Moloney N.M."/>
            <person name="Sperisen C."/>
            <person name="Kredics L."/>
            <person name="Vagvoelgyi C."/>
            <person name="Patrignani A."/>
            <person name="Fitzpatrick D."/>
            <person name="Nagy I."/>
            <person name="Doyle S."/>
            <person name="Anderson J.B."/>
            <person name="Grigoriev I.V."/>
            <person name="Gueldener U."/>
            <person name="Muensterkoetter M."/>
            <person name="Nagy L.G."/>
        </authorList>
    </citation>
    <scope>NUCLEOTIDE SEQUENCE [LARGE SCALE GENOMIC DNA]</scope>
    <source>
        <strain evidence="2">C18/9</strain>
    </source>
</reference>
<evidence type="ECO:0008006" key="3">
    <source>
        <dbReference type="Google" id="ProtNLM"/>
    </source>
</evidence>
<dbReference type="OrthoDB" id="3262758at2759"/>